<reference evidence="1" key="1">
    <citation type="submission" date="2018-06" db="EMBL/GenBank/DDBJ databases">
        <authorList>
            <person name="Ashton P.M."/>
            <person name="Dallman T."/>
            <person name="Nair S."/>
            <person name="De Pinna E."/>
            <person name="Peters T."/>
            <person name="Grant K."/>
        </authorList>
    </citation>
    <scope>NUCLEOTIDE SEQUENCE [LARGE SCALE GENOMIC DNA]</scope>
    <source>
        <strain evidence="1">498895</strain>
    </source>
</reference>
<evidence type="ECO:0000313" key="1">
    <source>
        <dbReference type="EMBL" id="EBR8572911.1"/>
    </source>
</evidence>
<proteinExistence type="predicted"/>
<name>A0A5U8K2Y7_SALEB</name>
<dbReference type="EMBL" id="AAGTQF010000039">
    <property type="protein sequence ID" value="EBR8572911.1"/>
    <property type="molecule type" value="Genomic_DNA"/>
</dbReference>
<accession>A0A5U8K2Y7</accession>
<gene>
    <name evidence="1" type="ORF">DOV67_15265</name>
</gene>
<protein>
    <submittedName>
        <fullName evidence="1">Uncharacterized protein</fullName>
    </submittedName>
</protein>
<organism evidence="1">
    <name type="scientific">Salmonella enterica subsp. enterica serovar Java</name>
    <dbReference type="NCBI Taxonomy" id="224729"/>
    <lineage>
        <taxon>Bacteria</taxon>
        <taxon>Pseudomonadati</taxon>
        <taxon>Pseudomonadota</taxon>
        <taxon>Gammaproteobacteria</taxon>
        <taxon>Enterobacterales</taxon>
        <taxon>Enterobacteriaceae</taxon>
        <taxon>Salmonella</taxon>
    </lineage>
</organism>
<sequence>MDQELNFSLCYEQLFQEAEGQIKKCDLREEGPYYLQELSKASGLLAFWHRLANRGYSGVGDYERLEADWQRLHALIYKRED</sequence>
<dbReference type="AlphaFoldDB" id="A0A5U8K2Y7"/>
<dbReference type="Proteomes" id="UP000839708">
    <property type="component" value="Unassembled WGS sequence"/>
</dbReference>
<comment type="caution">
    <text evidence="1">The sequence shown here is derived from an EMBL/GenBank/DDBJ whole genome shotgun (WGS) entry which is preliminary data.</text>
</comment>